<protein>
    <submittedName>
        <fullName evidence="2">Uncharacterized protein</fullName>
    </submittedName>
</protein>
<evidence type="ECO:0000313" key="2">
    <source>
        <dbReference type="EMBL" id="JAS69568.1"/>
    </source>
</evidence>
<accession>A0A1B6H4H5</accession>
<gene>
    <name evidence="2" type="ORF">g.426</name>
</gene>
<reference evidence="2" key="1">
    <citation type="submission" date="2015-11" db="EMBL/GenBank/DDBJ databases">
        <title>De novo transcriptome assembly of four potential Pierce s Disease insect vectors from Arizona vineyards.</title>
        <authorList>
            <person name="Tassone E.E."/>
        </authorList>
    </citation>
    <scope>NUCLEOTIDE SEQUENCE</scope>
</reference>
<feature type="non-terminal residue" evidence="2">
    <location>
        <position position="131"/>
    </location>
</feature>
<sequence>LEAQKSDVESTTLGVIKNISDLNEIDTSQVDQRSSTDMVEVENPINSSKSEPKDSQEGTNTEVPQVLPVITPAPALGPKTPIVIKVIEGRIPLVDDAIKNEPKDEFDLKSKQTDEMKLAENVKSEKLSLNL</sequence>
<feature type="compositionally biased region" description="Polar residues" evidence="1">
    <location>
        <begin position="27"/>
        <end position="37"/>
    </location>
</feature>
<dbReference type="EMBL" id="GECZ01000201">
    <property type="protein sequence ID" value="JAS69568.1"/>
    <property type="molecule type" value="Transcribed_RNA"/>
</dbReference>
<feature type="region of interest" description="Disordered" evidence="1">
    <location>
        <begin position="27"/>
        <end position="65"/>
    </location>
</feature>
<evidence type="ECO:0000256" key="1">
    <source>
        <dbReference type="SAM" id="MobiDB-lite"/>
    </source>
</evidence>
<dbReference type="AlphaFoldDB" id="A0A1B6H4H5"/>
<name>A0A1B6H4H5_9HEMI</name>
<feature type="non-terminal residue" evidence="2">
    <location>
        <position position="1"/>
    </location>
</feature>
<organism evidence="2">
    <name type="scientific">Cuerna arida</name>
    <dbReference type="NCBI Taxonomy" id="1464854"/>
    <lineage>
        <taxon>Eukaryota</taxon>
        <taxon>Metazoa</taxon>
        <taxon>Ecdysozoa</taxon>
        <taxon>Arthropoda</taxon>
        <taxon>Hexapoda</taxon>
        <taxon>Insecta</taxon>
        <taxon>Pterygota</taxon>
        <taxon>Neoptera</taxon>
        <taxon>Paraneoptera</taxon>
        <taxon>Hemiptera</taxon>
        <taxon>Auchenorrhyncha</taxon>
        <taxon>Membracoidea</taxon>
        <taxon>Cicadellidae</taxon>
        <taxon>Cicadellinae</taxon>
        <taxon>Proconiini</taxon>
        <taxon>Cuerna</taxon>
    </lineage>
</organism>
<proteinExistence type="predicted"/>